<proteinExistence type="predicted"/>
<accession>A0A3P8ER15</accession>
<protein>
    <submittedName>
        <fullName evidence="1">Uncharacterized protein</fullName>
    </submittedName>
</protein>
<keyword evidence="2" id="KW-1185">Reference proteome</keyword>
<dbReference type="AlphaFoldDB" id="A0A3P8ER15"/>
<dbReference type="Proteomes" id="UP000269396">
    <property type="component" value="Unassembled WGS sequence"/>
</dbReference>
<organism evidence="1 2">
    <name type="scientific">Schistosoma mattheei</name>
    <dbReference type="NCBI Taxonomy" id="31246"/>
    <lineage>
        <taxon>Eukaryota</taxon>
        <taxon>Metazoa</taxon>
        <taxon>Spiralia</taxon>
        <taxon>Lophotrochozoa</taxon>
        <taxon>Platyhelminthes</taxon>
        <taxon>Trematoda</taxon>
        <taxon>Digenea</taxon>
        <taxon>Strigeidida</taxon>
        <taxon>Schistosomatoidea</taxon>
        <taxon>Schistosomatidae</taxon>
        <taxon>Schistosoma</taxon>
    </lineage>
</organism>
<evidence type="ECO:0000313" key="1">
    <source>
        <dbReference type="EMBL" id="VDP56770.1"/>
    </source>
</evidence>
<reference evidence="1 2" key="1">
    <citation type="submission" date="2018-11" db="EMBL/GenBank/DDBJ databases">
        <authorList>
            <consortium name="Pathogen Informatics"/>
        </authorList>
    </citation>
    <scope>NUCLEOTIDE SEQUENCE [LARGE SCALE GENOMIC DNA]</scope>
    <source>
        <strain>Denwood</strain>
        <strain evidence="2">Zambia</strain>
    </source>
</reference>
<sequence>MYNCRLQNAAPRLICARTRDFKFCATGGTQRSSTIELSSRALK</sequence>
<evidence type="ECO:0000313" key="2">
    <source>
        <dbReference type="Proteomes" id="UP000269396"/>
    </source>
</evidence>
<gene>
    <name evidence="1" type="ORF">SMTD_LOCUS11011</name>
</gene>
<name>A0A3P8ER15_9TREM</name>
<dbReference type="EMBL" id="UZAL01031075">
    <property type="protein sequence ID" value="VDP56770.1"/>
    <property type="molecule type" value="Genomic_DNA"/>
</dbReference>